<proteinExistence type="predicted"/>
<reference evidence="3" key="1">
    <citation type="journal article" date="2023" name="Mol. Phylogenet. Evol.">
        <title>Genome-scale phylogeny and comparative genomics of the fungal order Sordariales.</title>
        <authorList>
            <person name="Hensen N."/>
            <person name="Bonometti L."/>
            <person name="Westerberg I."/>
            <person name="Brannstrom I.O."/>
            <person name="Guillou S."/>
            <person name="Cros-Aarteil S."/>
            <person name="Calhoun S."/>
            <person name="Haridas S."/>
            <person name="Kuo A."/>
            <person name="Mondo S."/>
            <person name="Pangilinan J."/>
            <person name="Riley R."/>
            <person name="LaButti K."/>
            <person name="Andreopoulos B."/>
            <person name="Lipzen A."/>
            <person name="Chen C."/>
            <person name="Yan M."/>
            <person name="Daum C."/>
            <person name="Ng V."/>
            <person name="Clum A."/>
            <person name="Steindorff A."/>
            <person name="Ohm R.A."/>
            <person name="Martin F."/>
            <person name="Silar P."/>
            <person name="Natvig D.O."/>
            <person name="Lalanne C."/>
            <person name="Gautier V."/>
            <person name="Ament-Velasquez S.L."/>
            <person name="Kruys A."/>
            <person name="Hutchinson M.I."/>
            <person name="Powell A.J."/>
            <person name="Barry K."/>
            <person name="Miller A.N."/>
            <person name="Grigoriev I.V."/>
            <person name="Debuchy R."/>
            <person name="Gladieux P."/>
            <person name="Hiltunen Thoren M."/>
            <person name="Johannesson H."/>
        </authorList>
    </citation>
    <scope>NUCLEOTIDE SEQUENCE</scope>
    <source>
        <strain evidence="3">CBS 333.67</strain>
    </source>
</reference>
<sequence length="301" mass="33277">MSLTVTTESQRVMPAEEKGKQSQVAVNMVIRQDPFSITLDASALLAVSVLLILGMHFIARSVLELLIILVPVALLVHNDYLNFLKLGPGGTPPTPCGYATLTWYRLFTLRDPFTPPPRDPARQPAAGMLADLPYRPGPRPSVAGLAPQRQLNQHGSPQAYARLRGALEALGARRPAQFVTATSCLEKHGFALFARRPRNVCGNGEVCHIHTHSDRSMHLNLHPDDIREVLAKGWGQRHPLAWGSRSARWWGFAVKSPLPTTYVMVYAPRDESDLRIVCKIIEAAVWYTVAEKVEIQPASES</sequence>
<feature type="transmembrane region" description="Helical" evidence="1">
    <location>
        <begin position="43"/>
        <end position="76"/>
    </location>
</feature>
<dbReference type="Proteomes" id="UP001273166">
    <property type="component" value="Unassembled WGS sequence"/>
</dbReference>
<protein>
    <recommendedName>
        <fullName evidence="2">Luciferase domain-containing protein</fullName>
    </recommendedName>
</protein>
<dbReference type="AlphaFoldDB" id="A0AAJ0H288"/>
<dbReference type="EMBL" id="JAUDZG010000001">
    <property type="protein sequence ID" value="KAK3310185.1"/>
    <property type="molecule type" value="Genomic_DNA"/>
</dbReference>
<reference evidence="3" key="2">
    <citation type="submission" date="2023-06" db="EMBL/GenBank/DDBJ databases">
        <authorList>
            <consortium name="Lawrence Berkeley National Laboratory"/>
            <person name="Mondo S.J."/>
            <person name="Hensen N."/>
            <person name="Bonometti L."/>
            <person name="Westerberg I."/>
            <person name="Brannstrom I.O."/>
            <person name="Guillou S."/>
            <person name="Cros-Aarteil S."/>
            <person name="Calhoun S."/>
            <person name="Haridas S."/>
            <person name="Kuo A."/>
            <person name="Pangilinan J."/>
            <person name="Riley R."/>
            <person name="Labutti K."/>
            <person name="Andreopoulos B."/>
            <person name="Lipzen A."/>
            <person name="Chen C."/>
            <person name="Yanf M."/>
            <person name="Daum C."/>
            <person name="Ng V."/>
            <person name="Clum A."/>
            <person name="Steindorff A."/>
            <person name="Ohm R."/>
            <person name="Martin F."/>
            <person name="Silar P."/>
            <person name="Natvig D."/>
            <person name="Lalanne C."/>
            <person name="Gautier V."/>
            <person name="Ament-Velasquez S.L."/>
            <person name="Kruys A."/>
            <person name="Hutchinson M.I."/>
            <person name="Powell A.J."/>
            <person name="Barry K."/>
            <person name="Miller A.N."/>
            <person name="Grigoriev I.V."/>
            <person name="Debuchy R."/>
            <person name="Gladieux P."/>
            <person name="Thoren M.H."/>
            <person name="Johannesson H."/>
        </authorList>
    </citation>
    <scope>NUCLEOTIDE SEQUENCE</scope>
    <source>
        <strain evidence="3">CBS 333.67</strain>
    </source>
</reference>
<dbReference type="RefSeq" id="XP_062725965.1">
    <property type="nucleotide sequence ID" value="XM_062863565.1"/>
</dbReference>
<keyword evidence="1" id="KW-0472">Membrane</keyword>
<evidence type="ECO:0000259" key="2">
    <source>
        <dbReference type="Pfam" id="PF17648"/>
    </source>
</evidence>
<dbReference type="Pfam" id="PF17648">
    <property type="entry name" value="Luciferase"/>
    <property type="match status" value="1"/>
</dbReference>
<evidence type="ECO:0000313" key="4">
    <source>
        <dbReference type="Proteomes" id="UP001273166"/>
    </source>
</evidence>
<evidence type="ECO:0000256" key="1">
    <source>
        <dbReference type="SAM" id="Phobius"/>
    </source>
</evidence>
<evidence type="ECO:0000313" key="3">
    <source>
        <dbReference type="EMBL" id="KAK3310185.1"/>
    </source>
</evidence>
<keyword evidence="1" id="KW-0812">Transmembrane</keyword>
<dbReference type="GeneID" id="87882394"/>
<feature type="domain" description="Luciferase" evidence="2">
    <location>
        <begin position="204"/>
        <end position="284"/>
    </location>
</feature>
<comment type="caution">
    <text evidence="3">The sequence shown here is derived from an EMBL/GenBank/DDBJ whole genome shotgun (WGS) entry which is preliminary data.</text>
</comment>
<keyword evidence="1" id="KW-1133">Transmembrane helix</keyword>
<dbReference type="InterPro" id="IPR048273">
    <property type="entry name" value="Luciferase"/>
</dbReference>
<gene>
    <name evidence="3" type="ORF">B0T15DRAFT_28004</name>
</gene>
<accession>A0AAJ0H288</accession>
<dbReference type="PANTHER" id="PTHR38695:SF1">
    <property type="entry name" value="AMINO ACID PERMEASE_ SLC12A DOMAIN-CONTAINING PROTEIN"/>
    <property type="match status" value="1"/>
</dbReference>
<name>A0AAJ0H288_9PEZI</name>
<keyword evidence="4" id="KW-1185">Reference proteome</keyword>
<dbReference type="PANTHER" id="PTHR38695">
    <property type="entry name" value="AMINO ACID PERMEASE_ SLC12A DOMAIN-CONTAINING PROTEIN"/>
    <property type="match status" value="1"/>
</dbReference>
<organism evidence="3 4">
    <name type="scientific">Chaetomium strumarium</name>
    <dbReference type="NCBI Taxonomy" id="1170767"/>
    <lineage>
        <taxon>Eukaryota</taxon>
        <taxon>Fungi</taxon>
        <taxon>Dikarya</taxon>
        <taxon>Ascomycota</taxon>
        <taxon>Pezizomycotina</taxon>
        <taxon>Sordariomycetes</taxon>
        <taxon>Sordariomycetidae</taxon>
        <taxon>Sordariales</taxon>
        <taxon>Chaetomiaceae</taxon>
        <taxon>Chaetomium</taxon>
    </lineage>
</organism>
<dbReference type="InterPro" id="IPR040841">
    <property type="entry name" value="Luciferase_dom"/>
</dbReference>